<name>A0A9P6TAR3_9BASI</name>
<evidence type="ECO:0000313" key="5">
    <source>
        <dbReference type="Proteomes" id="UP000886653"/>
    </source>
</evidence>
<dbReference type="EMBL" id="MU167309">
    <property type="protein sequence ID" value="KAG0143858.1"/>
    <property type="molecule type" value="Genomic_DNA"/>
</dbReference>
<keyword evidence="5" id="KW-1185">Reference proteome</keyword>
<dbReference type="EC" id="2.7.7.48" evidence="1"/>
<dbReference type="PROSITE" id="PS51257">
    <property type="entry name" value="PROKAR_LIPOPROTEIN"/>
    <property type="match status" value="1"/>
</dbReference>
<dbReference type="InterPro" id="IPR007855">
    <property type="entry name" value="RDRP"/>
</dbReference>
<dbReference type="PANTHER" id="PTHR23079:SF55">
    <property type="entry name" value="RNA-DIRECTED RNA POLYMERASE"/>
    <property type="match status" value="1"/>
</dbReference>
<dbReference type="Proteomes" id="UP000886653">
    <property type="component" value="Unassembled WGS sequence"/>
</dbReference>
<dbReference type="InterPro" id="IPR057596">
    <property type="entry name" value="RDRP_core"/>
</dbReference>
<dbReference type="GO" id="GO:0003968">
    <property type="term" value="F:RNA-directed RNA polymerase activity"/>
    <property type="evidence" value="ECO:0007669"/>
    <property type="project" value="UniProtKB-KW"/>
</dbReference>
<dbReference type="OrthoDB" id="6513042at2759"/>
<gene>
    <name evidence="4" type="ORF">CROQUDRAFT_134745</name>
</gene>
<dbReference type="PANTHER" id="PTHR23079">
    <property type="entry name" value="RNA-DEPENDENT RNA POLYMERASE"/>
    <property type="match status" value="1"/>
</dbReference>
<reference evidence="4" key="1">
    <citation type="submission" date="2013-11" db="EMBL/GenBank/DDBJ databases">
        <title>Genome sequence of the fusiform rust pathogen reveals effectors for host alternation and coevolution with pine.</title>
        <authorList>
            <consortium name="DOE Joint Genome Institute"/>
            <person name="Smith K."/>
            <person name="Pendleton A."/>
            <person name="Kubisiak T."/>
            <person name="Anderson C."/>
            <person name="Salamov A."/>
            <person name="Aerts A."/>
            <person name="Riley R."/>
            <person name="Clum A."/>
            <person name="Lindquist E."/>
            <person name="Ence D."/>
            <person name="Campbell M."/>
            <person name="Kronenberg Z."/>
            <person name="Feau N."/>
            <person name="Dhillon B."/>
            <person name="Hamelin R."/>
            <person name="Burleigh J."/>
            <person name="Smith J."/>
            <person name="Yandell M."/>
            <person name="Nelson C."/>
            <person name="Grigoriev I."/>
            <person name="Davis J."/>
        </authorList>
    </citation>
    <scope>NUCLEOTIDE SEQUENCE</scope>
    <source>
        <strain evidence="4">G11</strain>
    </source>
</reference>
<evidence type="ECO:0000256" key="1">
    <source>
        <dbReference type="RuleBase" id="RU363098"/>
    </source>
</evidence>
<comment type="catalytic activity">
    <reaction evidence="1">
        <text>RNA(n) + a ribonucleoside 5'-triphosphate = RNA(n+1) + diphosphate</text>
        <dbReference type="Rhea" id="RHEA:21248"/>
        <dbReference type="Rhea" id="RHEA-COMP:14527"/>
        <dbReference type="Rhea" id="RHEA-COMP:17342"/>
        <dbReference type="ChEBI" id="CHEBI:33019"/>
        <dbReference type="ChEBI" id="CHEBI:61557"/>
        <dbReference type="ChEBI" id="CHEBI:140395"/>
        <dbReference type="EC" id="2.7.7.48"/>
    </reaction>
</comment>
<comment type="similarity">
    <text evidence="1">Belongs to the RdRP family.</text>
</comment>
<accession>A0A9P6TAR3</accession>
<evidence type="ECO:0000313" key="4">
    <source>
        <dbReference type="EMBL" id="KAG0143858.1"/>
    </source>
</evidence>
<sequence length="394" mass="45144">MRCWSQIRSTPVTYLTSQIAISCSPCIHPRDIQVVTAISQPSAQAFQLASLVNCVVFSIKGTYSLPSCLGGGDLNGDLYMLITDPNLIPHPFNLHPPAKYAPPKMFQLENPCMHLQIAEASILDSKDPDCLLLSQLHSDAVDYAKTGVAVDYTELPKAGKVRPELMSPEFVTAHQHSTNNKYYKSTKVFSQLFCNIPVEVLEEDTMKELQCQWRGDQRGRAGLDDEERLKKTIQNLIMMKEDGVGWWEVEEDEMRCLVPAFGEEYQNRWNIIKIRSVYGVIAAASTTDRRERQEMRVQLINQTSELFEMLRSEIMGEIEEEEEECCLGDQMSSIDLHDNDDDDDDDDDDESLVKKKKENENRIRFNEHERIQKFIVIIIIKQYYPNGLRLEVLV</sequence>
<keyword evidence="1" id="KW-0808">Transferase</keyword>
<keyword evidence="1" id="KW-0548">Nucleotidyltransferase</keyword>
<organism evidence="4 5">
    <name type="scientific">Cronartium quercuum f. sp. fusiforme G11</name>
    <dbReference type="NCBI Taxonomy" id="708437"/>
    <lineage>
        <taxon>Eukaryota</taxon>
        <taxon>Fungi</taxon>
        <taxon>Dikarya</taxon>
        <taxon>Basidiomycota</taxon>
        <taxon>Pucciniomycotina</taxon>
        <taxon>Pucciniomycetes</taxon>
        <taxon>Pucciniales</taxon>
        <taxon>Coleosporiaceae</taxon>
        <taxon>Cronartium</taxon>
    </lineage>
</organism>
<dbReference type="AlphaFoldDB" id="A0A9P6TAR3"/>
<proteinExistence type="inferred from homology"/>
<keyword evidence="1" id="KW-0694">RNA-binding</keyword>
<evidence type="ECO:0000259" key="3">
    <source>
        <dbReference type="Pfam" id="PF05183"/>
    </source>
</evidence>
<comment type="caution">
    <text evidence="4">The sequence shown here is derived from an EMBL/GenBank/DDBJ whole genome shotgun (WGS) entry which is preliminary data.</text>
</comment>
<dbReference type="GO" id="GO:0030422">
    <property type="term" value="P:siRNA processing"/>
    <property type="evidence" value="ECO:0007669"/>
    <property type="project" value="TreeGrafter"/>
</dbReference>
<evidence type="ECO:0000256" key="2">
    <source>
        <dbReference type="SAM" id="MobiDB-lite"/>
    </source>
</evidence>
<dbReference type="Pfam" id="PF05183">
    <property type="entry name" value="RdRP"/>
    <property type="match status" value="1"/>
</dbReference>
<dbReference type="GO" id="GO:0031380">
    <property type="term" value="C:nuclear RNA-directed RNA polymerase complex"/>
    <property type="evidence" value="ECO:0007669"/>
    <property type="project" value="TreeGrafter"/>
</dbReference>
<dbReference type="GO" id="GO:0003723">
    <property type="term" value="F:RNA binding"/>
    <property type="evidence" value="ECO:0007669"/>
    <property type="project" value="UniProtKB-KW"/>
</dbReference>
<feature type="domain" description="RDRP core" evidence="3">
    <location>
        <begin position="12"/>
        <end position="195"/>
    </location>
</feature>
<protein>
    <recommendedName>
        <fullName evidence="1">RNA-dependent RNA polymerase</fullName>
        <ecNumber evidence="1">2.7.7.48</ecNumber>
    </recommendedName>
</protein>
<feature type="compositionally biased region" description="Acidic residues" evidence="2">
    <location>
        <begin position="338"/>
        <end position="350"/>
    </location>
</feature>
<keyword evidence="1" id="KW-0696">RNA-directed RNA polymerase</keyword>
<feature type="region of interest" description="Disordered" evidence="2">
    <location>
        <begin position="332"/>
        <end position="351"/>
    </location>
</feature>